<evidence type="ECO:0000313" key="3">
    <source>
        <dbReference type="EMBL" id="OAD18786.1"/>
    </source>
</evidence>
<reference evidence="3 4" key="1">
    <citation type="submission" date="2016-05" db="EMBL/GenBank/DDBJ databases">
        <title>Single-cell genome of chain-forming Candidatus Thiomargarita nelsonii and comparison to other large sulfur-oxidizing bacteria.</title>
        <authorList>
            <person name="Winkel M."/>
            <person name="Salman V."/>
            <person name="Woyke T."/>
            <person name="Schulz-Vogt H."/>
            <person name="Richter M."/>
            <person name="Flood B."/>
            <person name="Bailey J."/>
            <person name="Amann R."/>
            <person name="Mussmann M."/>
        </authorList>
    </citation>
    <scope>NUCLEOTIDE SEQUENCE [LARGE SCALE GENOMIC DNA]</scope>
    <source>
        <strain evidence="3 4">THI036</strain>
    </source>
</reference>
<evidence type="ECO:0000256" key="1">
    <source>
        <dbReference type="SAM" id="Phobius"/>
    </source>
</evidence>
<keyword evidence="1" id="KW-0472">Membrane</keyword>
<name>A0A176RSV4_9GAMM</name>
<dbReference type="InterPro" id="IPR051207">
    <property type="entry name" value="ComplexI_NDUFA9_subunit"/>
</dbReference>
<dbReference type="GO" id="GO:0044877">
    <property type="term" value="F:protein-containing complex binding"/>
    <property type="evidence" value="ECO:0007669"/>
    <property type="project" value="TreeGrafter"/>
</dbReference>
<dbReference type="PANTHER" id="PTHR12126">
    <property type="entry name" value="NADH-UBIQUINONE OXIDOREDUCTASE 39 KDA SUBUNIT-RELATED"/>
    <property type="match status" value="1"/>
</dbReference>
<sequence length="329" mass="35920">MFKAAKQLGIYKILQISALGSTNSAYHRSKRAADEALLALKVDAVIFYPSIVIGRGGGSTTLFSAMAALPVIPVIGKGDQRLQPIHIDDLIACVLAVLGNWPSGGQRLELVGSQVVSFLQLLVLMRKWLNLKPTVTWFIPIALMTLLAKINNWLGIGPLTSESLDMLLRGNCGNPTPVTAVTGIKPRTVEVGLRENPASMADRWQARLFFLRPLLRISIGFLWILTGIVSAFVYPVEESYKLLAAIGISGIWAPIMLYSAAALDGLLGIATLVAYRIRVVVGLQLLLMVSYMMMISWALPAFWLHPFGPISKNVPLIVATLIMLVFEEE</sequence>
<protein>
    <submittedName>
        <fullName evidence="3">NAD-dependent epimerase/dehydratase</fullName>
    </submittedName>
</protein>
<proteinExistence type="predicted"/>
<dbReference type="SUPFAM" id="SSF51735">
    <property type="entry name" value="NAD(P)-binding Rossmann-fold domains"/>
    <property type="match status" value="1"/>
</dbReference>
<dbReference type="PATRIC" id="fig|1003181.4.peg.7444"/>
<feature type="domain" description="NAD-dependent epimerase/dehydratase" evidence="2">
    <location>
        <begin position="21"/>
        <end position="100"/>
    </location>
</feature>
<dbReference type="PANTHER" id="PTHR12126:SF11">
    <property type="entry name" value="NADH DEHYDROGENASE [UBIQUINONE] 1 ALPHA SUBCOMPLEX SUBUNIT 9, MITOCHONDRIAL"/>
    <property type="match status" value="1"/>
</dbReference>
<evidence type="ECO:0000313" key="4">
    <source>
        <dbReference type="Proteomes" id="UP000076962"/>
    </source>
</evidence>
<keyword evidence="1" id="KW-0812">Transmembrane</keyword>
<dbReference type="InterPro" id="IPR001509">
    <property type="entry name" value="Epimerase_deHydtase"/>
</dbReference>
<dbReference type="Proteomes" id="UP000076962">
    <property type="component" value="Unassembled WGS sequence"/>
</dbReference>
<dbReference type="EMBL" id="LUTY01003086">
    <property type="protein sequence ID" value="OAD18786.1"/>
    <property type="molecule type" value="Genomic_DNA"/>
</dbReference>
<dbReference type="InterPro" id="IPR036291">
    <property type="entry name" value="NAD(P)-bd_dom_sf"/>
</dbReference>
<dbReference type="InterPro" id="IPR025695">
    <property type="entry name" value="DoxX-like"/>
</dbReference>
<gene>
    <name evidence="3" type="ORF">THIOM_005608</name>
</gene>
<dbReference type="Gene3D" id="3.40.50.720">
    <property type="entry name" value="NAD(P)-binding Rossmann-like Domain"/>
    <property type="match status" value="1"/>
</dbReference>
<feature type="transmembrane region" description="Helical" evidence="1">
    <location>
        <begin position="242"/>
        <end position="267"/>
    </location>
</feature>
<keyword evidence="4" id="KW-1185">Reference proteome</keyword>
<accession>A0A176RSV4</accession>
<feature type="transmembrane region" description="Helical" evidence="1">
    <location>
        <begin position="214"/>
        <end position="236"/>
    </location>
</feature>
<dbReference type="Pfam" id="PF13781">
    <property type="entry name" value="DoxX_3"/>
    <property type="match status" value="1"/>
</dbReference>
<comment type="caution">
    <text evidence="3">The sequence shown here is derived from an EMBL/GenBank/DDBJ whole genome shotgun (WGS) entry which is preliminary data.</text>
</comment>
<organism evidence="3 4">
    <name type="scientific">Candidatus Thiomargarita nelsonii</name>
    <dbReference type="NCBI Taxonomy" id="1003181"/>
    <lineage>
        <taxon>Bacteria</taxon>
        <taxon>Pseudomonadati</taxon>
        <taxon>Pseudomonadota</taxon>
        <taxon>Gammaproteobacteria</taxon>
        <taxon>Thiotrichales</taxon>
        <taxon>Thiotrichaceae</taxon>
        <taxon>Thiomargarita</taxon>
    </lineage>
</organism>
<dbReference type="AlphaFoldDB" id="A0A176RSV4"/>
<dbReference type="Pfam" id="PF01370">
    <property type="entry name" value="Epimerase"/>
    <property type="match status" value="1"/>
</dbReference>
<feature type="transmembrane region" description="Helical" evidence="1">
    <location>
        <begin position="135"/>
        <end position="154"/>
    </location>
</feature>
<keyword evidence="1" id="KW-1133">Transmembrane helix</keyword>
<feature type="transmembrane region" description="Helical" evidence="1">
    <location>
        <begin position="279"/>
        <end position="304"/>
    </location>
</feature>
<evidence type="ECO:0000259" key="2">
    <source>
        <dbReference type="Pfam" id="PF01370"/>
    </source>
</evidence>